<keyword evidence="1" id="KW-1133">Transmembrane helix</keyword>
<evidence type="ECO:0000313" key="2">
    <source>
        <dbReference type="EMBL" id="ORZ03008.1"/>
    </source>
</evidence>
<dbReference type="EMBL" id="MCGN01000001">
    <property type="protein sequence ID" value="ORZ03008.1"/>
    <property type="molecule type" value="Genomic_DNA"/>
</dbReference>
<evidence type="ECO:0000313" key="3">
    <source>
        <dbReference type="Proteomes" id="UP000242180"/>
    </source>
</evidence>
<keyword evidence="3" id="KW-1185">Reference proteome</keyword>
<sequence>MHVCKYVCGYGVLSKCYVYRSMCVHMFIMSTVEFESVTRSQVMVCLMSCRTQPFFSLPVRFFFGGDFLSWFFLVLFCGFRLNDLFERQSGAIVQTVR</sequence>
<keyword evidence="1" id="KW-0812">Transmembrane</keyword>
<protein>
    <submittedName>
        <fullName evidence="2">Uncharacterized protein</fullName>
    </submittedName>
</protein>
<proteinExistence type="predicted"/>
<keyword evidence="1" id="KW-0472">Membrane</keyword>
<feature type="transmembrane region" description="Helical" evidence="1">
    <location>
        <begin position="61"/>
        <end position="79"/>
    </location>
</feature>
<reference evidence="2 3" key="1">
    <citation type="submission" date="2016-07" db="EMBL/GenBank/DDBJ databases">
        <title>Pervasive Adenine N6-methylation of Active Genes in Fungi.</title>
        <authorList>
            <consortium name="DOE Joint Genome Institute"/>
            <person name="Mondo S.J."/>
            <person name="Dannebaum R.O."/>
            <person name="Kuo R.C."/>
            <person name="Labutti K."/>
            <person name="Haridas S."/>
            <person name="Kuo A."/>
            <person name="Salamov A."/>
            <person name="Ahrendt S.R."/>
            <person name="Lipzen A."/>
            <person name="Sullivan W."/>
            <person name="Andreopoulos W.B."/>
            <person name="Clum A."/>
            <person name="Lindquist E."/>
            <person name="Daum C."/>
            <person name="Ramamoorthy G.K."/>
            <person name="Gryganskyi A."/>
            <person name="Culley D."/>
            <person name="Magnuson J.K."/>
            <person name="James T.Y."/>
            <person name="O'Malley M.A."/>
            <person name="Stajich J.E."/>
            <person name="Spatafora J.W."/>
            <person name="Visel A."/>
            <person name="Grigoriev I.V."/>
        </authorList>
    </citation>
    <scope>NUCLEOTIDE SEQUENCE [LARGE SCALE GENOMIC DNA]</scope>
    <source>
        <strain evidence="2 3">NRRL 2496</strain>
    </source>
</reference>
<comment type="caution">
    <text evidence="2">The sequence shown here is derived from an EMBL/GenBank/DDBJ whole genome shotgun (WGS) entry which is preliminary data.</text>
</comment>
<dbReference type="InParanoid" id="A0A1X2HV91"/>
<accession>A0A1X2HV91</accession>
<organism evidence="2 3">
    <name type="scientific">Syncephalastrum racemosum</name>
    <name type="common">Filamentous fungus</name>
    <dbReference type="NCBI Taxonomy" id="13706"/>
    <lineage>
        <taxon>Eukaryota</taxon>
        <taxon>Fungi</taxon>
        <taxon>Fungi incertae sedis</taxon>
        <taxon>Mucoromycota</taxon>
        <taxon>Mucoromycotina</taxon>
        <taxon>Mucoromycetes</taxon>
        <taxon>Mucorales</taxon>
        <taxon>Syncephalastraceae</taxon>
        <taxon>Syncephalastrum</taxon>
    </lineage>
</organism>
<dbReference type="AlphaFoldDB" id="A0A1X2HV91"/>
<gene>
    <name evidence="2" type="ORF">BCR43DRAFT_32084</name>
</gene>
<dbReference type="Proteomes" id="UP000242180">
    <property type="component" value="Unassembled WGS sequence"/>
</dbReference>
<name>A0A1X2HV91_SYNRA</name>
<evidence type="ECO:0000256" key="1">
    <source>
        <dbReference type="SAM" id="Phobius"/>
    </source>
</evidence>